<dbReference type="EMBL" id="UINC01002161">
    <property type="protein sequence ID" value="SUZ93616.1"/>
    <property type="molecule type" value="Genomic_DNA"/>
</dbReference>
<protein>
    <submittedName>
        <fullName evidence="2">Uncharacterized protein</fullName>
    </submittedName>
</protein>
<reference evidence="2" key="1">
    <citation type="submission" date="2018-05" db="EMBL/GenBank/DDBJ databases">
        <authorList>
            <person name="Lanie J.A."/>
            <person name="Ng W.-L."/>
            <person name="Kazmierczak K.M."/>
            <person name="Andrzejewski T.M."/>
            <person name="Davidsen T.M."/>
            <person name="Wayne K.J."/>
            <person name="Tettelin H."/>
            <person name="Glass J.I."/>
            <person name="Rusch D."/>
            <person name="Podicherti R."/>
            <person name="Tsui H.-C.T."/>
            <person name="Winkler M.E."/>
        </authorList>
    </citation>
    <scope>NUCLEOTIDE SEQUENCE</scope>
</reference>
<gene>
    <name evidence="2" type="ORF">METZ01_LOCUS46470</name>
</gene>
<keyword evidence="1" id="KW-0472">Membrane</keyword>
<name>A0A381RP11_9ZZZZ</name>
<dbReference type="AlphaFoldDB" id="A0A381RP11"/>
<accession>A0A381RP11</accession>
<proteinExistence type="predicted"/>
<keyword evidence="1" id="KW-1133">Transmembrane helix</keyword>
<organism evidence="2">
    <name type="scientific">marine metagenome</name>
    <dbReference type="NCBI Taxonomy" id="408172"/>
    <lineage>
        <taxon>unclassified sequences</taxon>
        <taxon>metagenomes</taxon>
        <taxon>ecological metagenomes</taxon>
    </lineage>
</organism>
<evidence type="ECO:0000313" key="2">
    <source>
        <dbReference type="EMBL" id="SUZ93616.1"/>
    </source>
</evidence>
<evidence type="ECO:0000256" key="1">
    <source>
        <dbReference type="SAM" id="Phobius"/>
    </source>
</evidence>
<keyword evidence="1" id="KW-0812">Transmembrane</keyword>
<sequence>MKYLILSLLIVQSTYSLNAQKIEYKSYFIKENKTIGDTIYFISTINYPKNIEIIQPDSSNDYKTFEYIDKLIFPSLKIEDRVLDSTIYLLRTFNTDTIQSLKLSSYIINNNDSLKITSTEDDLIISNQIKKIDQSLKVKYNTILSKINKLINYKYVTYIIAIILLIIGLTYILFGKKIVIFFKIHRLKKAFKSFETKFQKQQIIYKKEKSKNEIEKLLVIWKVFMEFISNKTYLSSTTKEIEKFNSNKKIISSLKEFDKNIYSPNKNTLKSKDINNVFNEAKHNFNVKLKNTKNG</sequence>
<feature type="transmembrane region" description="Helical" evidence="1">
    <location>
        <begin position="155"/>
        <end position="174"/>
    </location>
</feature>